<feature type="transmembrane region" description="Helical" evidence="1">
    <location>
        <begin position="7"/>
        <end position="29"/>
    </location>
</feature>
<protein>
    <recommendedName>
        <fullName evidence="4">MFS transporter permease</fullName>
    </recommendedName>
</protein>
<gene>
    <name evidence="2" type="ORF">CVS47_01646</name>
</gene>
<keyword evidence="1" id="KW-0812">Transmembrane</keyword>
<dbReference type="OrthoDB" id="5115907at2"/>
<dbReference type="KEGG" id="mlv:CVS47_01646"/>
<evidence type="ECO:0000313" key="2">
    <source>
        <dbReference type="EMBL" id="AZS37021.1"/>
    </source>
</evidence>
<dbReference type="Proteomes" id="UP000276888">
    <property type="component" value="Chromosome"/>
</dbReference>
<name>A0A3Q9J030_9MICO</name>
<proteinExistence type="predicted"/>
<dbReference type="RefSeq" id="WP_127095641.1">
    <property type="nucleotide sequence ID" value="NZ_CP031423.1"/>
</dbReference>
<dbReference type="AlphaFoldDB" id="A0A3Q9J030"/>
<organism evidence="2 3">
    <name type="scientific">Microbacterium lemovicicum</name>
    <dbReference type="NCBI Taxonomy" id="1072463"/>
    <lineage>
        <taxon>Bacteria</taxon>
        <taxon>Bacillati</taxon>
        <taxon>Actinomycetota</taxon>
        <taxon>Actinomycetes</taxon>
        <taxon>Micrococcales</taxon>
        <taxon>Microbacteriaceae</taxon>
        <taxon>Microbacterium</taxon>
    </lineage>
</organism>
<evidence type="ECO:0000256" key="1">
    <source>
        <dbReference type="SAM" id="Phobius"/>
    </source>
</evidence>
<reference evidence="2 3" key="1">
    <citation type="submission" date="2018-08" db="EMBL/GenBank/DDBJ databases">
        <title>Microbacterium lemovicicum sp. nov., a bacterium isolated from a natural uranium-rich soil.</title>
        <authorList>
            <person name="ORTET P."/>
        </authorList>
    </citation>
    <scope>NUCLEOTIDE SEQUENCE [LARGE SCALE GENOMIC DNA]</scope>
    <source>
        <strain evidence="2 3">Viu22</strain>
    </source>
</reference>
<dbReference type="EMBL" id="CP031423">
    <property type="protein sequence ID" value="AZS37021.1"/>
    <property type="molecule type" value="Genomic_DNA"/>
</dbReference>
<sequence length="177" mass="19857">MWLRRAFYSWLLPAAVVLPLWLLIGWGVFNAGGWAFAWVLFVAIPSVFLGQLALGLLVRARGTVRAERAVSWWDVLGFGVWHALTVSLGFFSAAWWLPVMILTVLVGLGLFWLQLWQLWRETRGATVAYLRTAEGMAYLPPQNEDRVRDRARQHAEVIVLSEGGGPQTGHPHPGNGR</sequence>
<feature type="transmembrane region" description="Helical" evidence="1">
    <location>
        <begin position="70"/>
        <end position="89"/>
    </location>
</feature>
<accession>A0A3Q9J030</accession>
<keyword evidence="3" id="KW-1185">Reference proteome</keyword>
<evidence type="ECO:0008006" key="4">
    <source>
        <dbReference type="Google" id="ProtNLM"/>
    </source>
</evidence>
<keyword evidence="1" id="KW-1133">Transmembrane helix</keyword>
<evidence type="ECO:0000313" key="3">
    <source>
        <dbReference type="Proteomes" id="UP000276888"/>
    </source>
</evidence>
<keyword evidence="1" id="KW-0472">Membrane</keyword>
<feature type="transmembrane region" description="Helical" evidence="1">
    <location>
        <begin position="35"/>
        <end position="58"/>
    </location>
</feature>
<feature type="transmembrane region" description="Helical" evidence="1">
    <location>
        <begin position="95"/>
        <end position="113"/>
    </location>
</feature>